<keyword evidence="6 11" id="KW-0694">RNA-binding</keyword>
<feature type="compositionally biased region" description="Pro residues" evidence="12">
    <location>
        <begin position="143"/>
        <end position="153"/>
    </location>
</feature>
<feature type="domain" description="T-SNARE coiled-coil homology" evidence="15">
    <location>
        <begin position="301"/>
        <end position="363"/>
    </location>
</feature>
<keyword evidence="7" id="KW-0508">mRNA splicing</keyword>
<dbReference type="GO" id="GO:0012505">
    <property type="term" value="C:endomembrane system"/>
    <property type="evidence" value="ECO:0007669"/>
    <property type="project" value="UniProtKB-SubCell"/>
</dbReference>
<dbReference type="CDD" id="cd12246">
    <property type="entry name" value="RRM1_U1A_like"/>
    <property type="match status" value="1"/>
</dbReference>
<dbReference type="Pfam" id="PF00076">
    <property type="entry name" value="RRM_1"/>
    <property type="match status" value="2"/>
</dbReference>
<proteinExistence type="inferred from homology"/>
<comment type="caution">
    <text evidence="16">The sequence shown here is derived from an EMBL/GenBank/DDBJ whole genome shotgun (WGS) entry which is preliminary data.</text>
</comment>
<dbReference type="InterPro" id="IPR012677">
    <property type="entry name" value="Nucleotide-bd_a/b_plait_sf"/>
</dbReference>
<keyword evidence="13" id="KW-1133">Transmembrane helix</keyword>
<dbReference type="GO" id="GO:0006397">
    <property type="term" value="P:mRNA processing"/>
    <property type="evidence" value="ECO:0007669"/>
    <property type="project" value="UniProtKB-KW"/>
</dbReference>
<comment type="similarity">
    <text evidence="2">Belongs to the RRM U1 A/B'' family.</text>
</comment>
<evidence type="ECO:0000259" key="15">
    <source>
        <dbReference type="PROSITE" id="PS50192"/>
    </source>
</evidence>
<keyword evidence="18" id="KW-1185">Reference proteome</keyword>
<evidence type="ECO:0000256" key="6">
    <source>
        <dbReference type="ARBA" id="ARBA00022884"/>
    </source>
</evidence>
<dbReference type="SUPFAM" id="SSF58038">
    <property type="entry name" value="SNARE fusion complex"/>
    <property type="match status" value="1"/>
</dbReference>
<evidence type="ECO:0000256" key="10">
    <source>
        <dbReference type="ARBA" id="ARBA00046280"/>
    </source>
</evidence>
<keyword evidence="5" id="KW-0677">Repeat</keyword>
<sequence>MSTATDQPMATTMTSTLAPVPNSIPPNHTLYVNNLNGKIKKQQLRKSLYNLFVSYGRIHAVVAMKGVKMRGQAFIVFDDIQNATSALRSLQSIMFYGKPMRLSYAKRDSDAIRNSKEQIAEKTAALAAMSQPEPKPRKEKPRIPPPPSQPPPDRTVHEQHIAMMNSEEVNRAANAVALAEAELQELPLRDRTRRIQSIIAAQTTMIGTAVPMMTEVQSNSTLFVTNLPQETTKDALEMLFRQFSGYLDVRLVPGREGIAFIDFDNDVGAASARDALNGFKISATNAISIVRFFLSILYPMNTLESQNNRQSEELAAKVSRLKHIAFDIENETKDHNRFLENMRFDMSTARSFLGGSTRHLGNVMSSGRGDRRAMCYIAGAIILAFLFLYYVVSSFRTK</sequence>
<dbReference type="GO" id="GO:0008380">
    <property type="term" value="P:RNA splicing"/>
    <property type="evidence" value="ECO:0007669"/>
    <property type="project" value="UniProtKB-KW"/>
</dbReference>
<keyword evidence="13" id="KW-0812">Transmembrane</keyword>
<feature type="domain" description="RRM" evidence="14">
    <location>
        <begin position="220"/>
        <end position="289"/>
    </location>
</feature>
<dbReference type="EMBL" id="CAJNOR010000242">
    <property type="protein sequence ID" value="CAF0852924.1"/>
    <property type="molecule type" value="Genomic_DNA"/>
</dbReference>
<evidence type="ECO:0000256" key="11">
    <source>
        <dbReference type="PROSITE-ProRule" id="PRU00176"/>
    </source>
</evidence>
<protein>
    <submittedName>
        <fullName evidence="16">Uncharacterized protein</fullName>
    </submittedName>
</protein>
<keyword evidence="3" id="KW-0507">mRNA processing</keyword>
<dbReference type="AlphaFoldDB" id="A0A813WFX6"/>
<evidence type="ECO:0000256" key="2">
    <source>
        <dbReference type="ARBA" id="ARBA00007243"/>
    </source>
</evidence>
<dbReference type="PROSITE" id="PS50102">
    <property type="entry name" value="RRM"/>
    <property type="match status" value="2"/>
</dbReference>
<evidence type="ECO:0000256" key="4">
    <source>
        <dbReference type="ARBA" id="ARBA00022728"/>
    </source>
</evidence>
<dbReference type="FunFam" id="3.30.70.330:FF:000029">
    <property type="entry name" value="U2 small nuclear ribonucleoprotein B"/>
    <property type="match status" value="1"/>
</dbReference>
<evidence type="ECO:0000313" key="18">
    <source>
        <dbReference type="Proteomes" id="UP000663828"/>
    </source>
</evidence>
<comment type="subcellular location">
    <subcellularLocation>
        <location evidence="10">Endomembrane system</location>
        <topology evidence="10">Single-pass type IV membrane protein</topology>
    </subcellularLocation>
    <subcellularLocation>
        <location evidence="1">Nucleus</location>
    </subcellularLocation>
</comment>
<keyword evidence="13" id="KW-0472">Membrane</keyword>
<dbReference type="OrthoDB" id="277802at2759"/>
<feature type="compositionally biased region" description="Polar residues" evidence="12">
    <location>
        <begin position="1"/>
        <end position="17"/>
    </location>
</feature>
<dbReference type="Gene3D" id="1.20.5.110">
    <property type="match status" value="1"/>
</dbReference>
<dbReference type="CDD" id="cd15853">
    <property type="entry name" value="SNARE_Bet1"/>
    <property type="match status" value="1"/>
</dbReference>
<accession>A0A813WFX6</accession>
<keyword evidence="4" id="KW-0747">Spliceosome</keyword>
<feature type="region of interest" description="Disordered" evidence="12">
    <location>
        <begin position="1"/>
        <end position="21"/>
    </location>
</feature>
<feature type="domain" description="RRM" evidence="14">
    <location>
        <begin position="28"/>
        <end position="107"/>
    </location>
</feature>
<evidence type="ECO:0000259" key="14">
    <source>
        <dbReference type="PROSITE" id="PS50102"/>
    </source>
</evidence>
<dbReference type="EMBL" id="CAJNOJ010000039">
    <property type="protein sequence ID" value="CAF0926862.1"/>
    <property type="molecule type" value="Genomic_DNA"/>
</dbReference>
<dbReference type="Proteomes" id="UP000663852">
    <property type="component" value="Unassembled WGS sequence"/>
</dbReference>
<keyword evidence="8" id="KW-0539">Nucleus</keyword>
<dbReference type="InterPro" id="IPR039899">
    <property type="entry name" value="BET1_SNARE"/>
</dbReference>
<evidence type="ECO:0000313" key="16">
    <source>
        <dbReference type="EMBL" id="CAF0852924.1"/>
    </source>
</evidence>
<dbReference type="InterPro" id="IPR000727">
    <property type="entry name" value="T_SNARE_dom"/>
</dbReference>
<dbReference type="PROSITE" id="PS50192">
    <property type="entry name" value="T_SNARE"/>
    <property type="match status" value="1"/>
</dbReference>
<name>A0A813WFX6_ADIRI</name>
<dbReference type="Proteomes" id="UP000663828">
    <property type="component" value="Unassembled WGS sequence"/>
</dbReference>
<evidence type="ECO:0000256" key="5">
    <source>
        <dbReference type="ARBA" id="ARBA00022737"/>
    </source>
</evidence>
<dbReference type="SMART" id="SM00360">
    <property type="entry name" value="RRM"/>
    <property type="match status" value="2"/>
</dbReference>
<dbReference type="FunFam" id="3.30.70.330:FF:000039">
    <property type="entry name" value="U1 small nuclear ribonucleoprotein A"/>
    <property type="match status" value="1"/>
</dbReference>
<dbReference type="InterPro" id="IPR000504">
    <property type="entry name" value="RRM_dom"/>
</dbReference>
<dbReference type="GO" id="GO:0003723">
    <property type="term" value="F:RNA binding"/>
    <property type="evidence" value="ECO:0007669"/>
    <property type="project" value="UniProtKB-UniRule"/>
</dbReference>
<dbReference type="SUPFAM" id="SSF54928">
    <property type="entry name" value="RNA-binding domain, RBD"/>
    <property type="match status" value="1"/>
</dbReference>
<dbReference type="Gene3D" id="3.30.70.330">
    <property type="match status" value="2"/>
</dbReference>
<feature type="region of interest" description="Disordered" evidence="12">
    <location>
        <begin position="124"/>
        <end position="155"/>
    </location>
</feature>
<evidence type="ECO:0000256" key="12">
    <source>
        <dbReference type="SAM" id="MobiDB-lite"/>
    </source>
</evidence>
<organism evidence="16 18">
    <name type="scientific">Adineta ricciae</name>
    <name type="common">Rotifer</name>
    <dbReference type="NCBI Taxonomy" id="249248"/>
    <lineage>
        <taxon>Eukaryota</taxon>
        <taxon>Metazoa</taxon>
        <taxon>Spiralia</taxon>
        <taxon>Gnathifera</taxon>
        <taxon>Rotifera</taxon>
        <taxon>Eurotatoria</taxon>
        <taxon>Bdelloidea</taxon>
        <taxon>Adinetida</taxon>
        <taxon>Adinetidae</taxon>
        <taxon>Adineta</taxon>
    </lineage>
</organism>
<dbReference type="PANTHER" id="PTHR10501">
    <property type="entry name" value="U1 SMALL NUCLEAR RIBONUCLEOPROTEIN A/U2 SMALL NUCLEAR RIBONUCLEOPROTEIN B"/>
    <property type="match status" value="1"/>
</dbReference>
<evidence type="ECO:0000256" key="9">
    <source>
        <dbReference type="ARBA" id="ARBA00023274"/>
    </source>
</evidence>
<evidence type="ECO:0000313" key="17">
    <source>
        <dbReference type="EMBL" id="CAF0926862.1"/>
    </source>
</evidence>
<keyword evidence="9" id="KW-0687">Ribonucleoprotein</keyword>
<feature type="transmembrane region" description="Helical" evidence="13">
    <location>
        <begin position="373"/>
        <end position="392"/>
    </location>
</feature>
<reference evidence="16" key="1">
    <citation type="submission" date="2021-02" db="EMBL/GenBank/DDBJ databases">
        <authorList>
            <person name="Nowell W R."/>
        </authorList>
    </citation>
    <scope>NUCLEOTIDE SEQUENCE</scope>
</reference>
<evidence type="ECO:0000256" key="13">
    <source>
        <dbReference type="SAM" id="Phobius"/>
    </source>
</evidence>
<gene>
    <name evidence="17" type="ORF">EDS130_LOCUS11079</name>
    <name evidence="16" type="ORF">XAT740_LOCUS5577</name>
</gene>
<evidence type="ECO:0000256" key="1">
    <source>
        <dbReference type="ARBA" id="ARBA00004123"/>
    </source>
</evidence>
<dbReference type="CDD" id="cd12247">
    <property type="entry name" value="RRM2_U1A_like"/>
    <property type="match status" value="1"/>
</dbReference>
<evidence type="ECO:0000256" key="3">
    <source>
        <dbReference type="ARBA" id="ARBA00022664"/>
    </source>
</evidence>
<dbReference type="GO" id="GO:0030532">
    <property type="term" value="C:small nuclear ribonucleoprotein complex"/>
    <property type="evidence" value="ECO:0007669"/>
    <property type="project" value="UniProtKB-ARBA"/>
</dbReference>
<dbReference type="GO" id="GO:0005681">
    <property type="term" value="C:spliceosomal complex"/>
    <property type="evidence" value="ECO:0007669"/>
    <property type="project" value="UniProtKB-KW"/>
</dbReference>
<evidence type="ECO:0000256" key="7">
    <source>
        <dbReference type="ARBA" id="ARBA00023187"/>
    </source>
</evidence>
<evidence type="ECO:0000256" key="8">
    <source>
        <dbReference type="ARBA" id="ARBA00023242"/>
    </source>
</evidence>
<dbReference type="InterPro" id="IPR035979">
    <property type="entry name" value="RBD_domain_sf"/>
</dbReference>